<evidence type="ECO:0000313" key="1">
    <source>
        <dbReference type="EMBL" id="MFG3819306.1"/>
    </source>
</evidence>
<dbReference type="Proteomes" id="UP001604335">
    <property type="component" value="Unassembled WGS sequence"/>
</dbReference>
<keyword evidence="2" id="KW-1185">Reference proteome</keyword>
<sequence length="71" mass="7987">MDQDSAVIQGERIDCTDACKSYTEQNLPTPTESGEYNEIPKDVEKSKKGLKLRTACPNSSFSAFRVSYPYF</sequence>
<evidence type="ECO:0000313" key="2">
    <source>
        <dbReference type="Proteomes" id="UP001604335"/>
    </source>
</evidence>
<protein>
    <submittedName>
        <fullName evidence="1">Uncharacterized protein</fullName>
    </submittedName>
</protein>
<dbReference type="EMBL" id="JAZAQF010000088">
    <property type="protein sequence ID" value="MFG3819306.1"/>
    <property type="molecule type" value="Genomic_DNA"/>
</dbReference>
<organism evidence="1 2">
    <name type="scientific">Limnothrix redekei LRLZ20PSL1</name>
    <dbReference type="NCBI Taxonomy" id="3112953"/>
    <lineage>
        <taxon>Bacteria</taxon>
        <taxon>Bacillati</taxon>
        <taxon>Cyanobacteriota</taxon>
        <taxon>Cyanophyceae</taxon>
        <taxon>Pseudanabaenales</taxon>
        <taxon>Pseudanabaenaceae</taxon>
        <taxon>Limnothrix</taxon>
    </lineage>
</organism>
<comment type="caution">
    <text evidence="1">The sequence shown here is derived from an EMBL/GenBank/DDBJ whole genome shotgun (WGS) entry which is preliminary data.</text>
</comment>
<proteinExistence type="predicted"/>
<reference evidence="2" key="1">
    <citation type="journal article" date="2024" name="Algal Res.">
        <title>Biochemical, toxicological and genomic investigation of a high-biomass producing Limnothrix strain isolated from Italian shallow drinking water reservoir.</title>
        <authorList>
            <person name="Simonazzi M."/>
            <person name="Shishido T.K."/>
            <person name="Delbaje E."/>
            <person name="Wahlsten M."/>
            <person name="Fewer D.P."/>
            <person name="Sivonen K."/>
            <person name="Pezzolesi L."/>
            <person name="Pistocchi R."/>
        </authorList>
    </citation>
    <scope>NUCLEOTIDE SEQUENCE [LARGE SCALE GENOMIC DNA]</scope>
    <source>
        <strain evidence="2">LRLZ20PSL1</strain>
    </source>
</reference>
<name>A0ABW7CE30_9CYAN</name>
<dbReference type="RefSeq" id="WP_393015133.1">
    <property type="nucleotide sequence ID" value="NZ_JAZAQF010000088.1"/>
</dbReference>
<gene>
    <name evidence="1" type="ORF">VPK24_16795</name>
</gene>
<accession>A0ABW7CE30</accession>